<evidence type="ECO:0000259" key="1">
    <source>
        <dbReference type="Pfam" id="PF00501"/>
    </source>
</evidence>
<dbReference type="AlphaFoldDB" id="A0A4Y2LSZ6"/>
<dbReference type="EMBL" id="BGPR01006316">
    <property type="protein sequence ID" value="GBN17931.1"/>
    <property type="molecule type" value="Genomic_DNA"/>
</dbReference>
<evidence type="ECO:0000313" key="2">
    <source>
        <dbReference type="EMBL" id="GBN17931.1"/>
    </source>
</evidence>
<dbReference type="GO" id="GO:0030729">
    <property type="term" value="F:acetoacetate-CoA ligase activity"/>
    <property type="evidence" value="ECO:0007669"/>
    <property type="project" value="TreeGrafter"/>
</dbReference>
<keyword evidence="3" id="KW-1185">Reference proteome</keyword>
<organism evidence="2 3">
    <name type="scientific">Araneus ventricosus</name>
    <name type="common">Orbweaver spider</name>
    <name type="synonym">Epeira ventricosa</name>
    <dbReference type="NCBI Taxonomy" id="182803"/>
    <lineage>
        <taxon>Eukaryota</taxon>
        <taxon>Metazoa</taxon>
        <taxon>Ecdysozoa</taxon>
        <taxon>Arthropoda</taxon>
        <taxon>Chelicerata</taxon>
        <taxon>Arachnida</taxon>
        <taxon>Araneae</taxon>
        <taxon>Araneomorphae</taxon>
        <taxon>Entelegynae</taxon>
        <taxon>Araneoidea</taxon>
        <taxon>Araneidae</taxon>
        <taxon>Araneus</taxon>
    </lineage>
</organism>
<dbReference type="SUPFAM" id="SSF56801">
    <property type="entry name" value="Acetyl-CoA synthetase-like"/>
    <property type="match status" value="1"/>
</dbReference>
<feature type="domain" description="AMP-dependent synthetase/ligase" evidence="1">
    <location>
        <begin position="54"/>
        <end position="268"/>
    </location>
</feature>
<protein>
    <submittedName>
        <fullName evidence="2">Acetoacetyl-CoA synthetase</fullName>
    </submittedName>
</protein>
<dbReference type="PANTHER" id="PTHR42921">
    <property type="entry name" value="ACETOACETYL-COA SYNTHETASE"/>
    <property type="match status" value="1"/>
</dbReference>
<evidence type="ECO:0000313" key="3">
    <source>
        <dbReference type="Proteomes" id="UP000499080"/>
    </source>
</evidence>
<dbReference type="InterPro" id="IPR042099">
    <property type="entry name" value="ANL_N_sf"/>
</dbReference>
<dbReference type="Proteomes" id="UP000499080">
    <property type="component" value="Unassembled WGS sequence"/>
</dbReference>
<gene>
    <name evidence="2" type="primary">Aacs_12</name>
    <name evidence="2" type="ORF">AVEN_164224_1</name>
</gene>
<dbReference type="PROSITE" id="PS00455">
    <property type="entry name" value="AMP_BINDING"/>
    <property type="match status" value="1"/>
</dbReference>
<dbReference type="InterPro" id="IPR000873">
    <property type="entry name" value="AMP-dep_synth/lig_dom"/>
</dbReference>
<dbReference type="OrthoDB" id="10253869at2759"/>
<dbReference type="Pfam" id="PF00501">
    <property type="entry name" value="AMP-binding"/>
    <property type="match status" value="1"/>
</dbReference>
<dbReference type="InterPro" id="IPR020845">
    <property type="entry name" value="AMP-binding_CS"/>
</dbReference>
<comment type="caution">
    <text evidence="2">The sequence shown here is derived from an EMBL/GenBank/DDBJ whole genome shotgun (WGS) entry which is preliminary data.</text>
</comment>
<dbReference type="Gene3D" id="3.40.50.12780">
    <property type="entry name" value="N-terminal domain of ligase-like"/>
    <property type="match status" value="1"/>
</dbReference>
<accession>A0A4Y2LSZ6</accession>
<sequence>MKIIQIICLTPDEMARVKSQMFITGFNRSYQCESTPDFLHEARLELQQNPKDIEFEQLPFDYPLCISFTSGTTGAPKALVHSTGMFFASLRDFGIHQNCTRKDRLFNRSPNGWITWNMNVNALHLGLSLVLYDGDPFQESPTRFWDLADKFGITSAYMWSSTIDFINVNGWGPTTEHSLKALRQIFLVGSPPKRSTYDFLTKTVKPGLFCNSGYGCTEVFGLINGVNSNMPVYRGEAQILSLGMDSRILDENGSPVIGKRGVMVLGNPYPTLPVCLLHDESKEKVRELYLSEYPGYITDTVQPSPIAAELTGKTPQLPIAHLPHDWSVGFQKVVSTD</sequence>
<proteinExistence type="predicted"/>
<dbReference type="PANTHER" id="PTHR42921:SF1">
    <property type="entry name" value="ACETOACETYL-COA SYNTHETASE"/>
    <property type="match status" value="1"/>
</dbReference>
<reference evidence="2 3" key="1">
    <citation type="journal article" date="2019" name="Sci. Rep.">
        <title>Orb-weaving spider Araneus ventricosus genome elucidates the spidroin gene catalogue.</title>
        <authorList>
            <person name="Kono N."/>
            <person name="Nakamura H."/>
            <person name="Ohtoshi R."/>
            <person name="Moran D.A.P."/>
            <person name="Shinohara A."/>
            <person name="Yoshida Y."/>
            <person name="Fujiwara M."/>
            <person name="Mori M."/>
            <person name="Tomita M."/>
            <person name="Arakawa K."/>
        </authorList>
    </citation>
    <scope>NUCLEOTIDE SEQUENCE [LARGE SCALE GENOMIC DNA]</scope>
</reference>
<name>A0A4Y2LSZ6_ARAVE</name>